<dbReference type="RefSeq" id="WP_133440869.1">
    <property type="nucleotide sequence ID" value="NZ_CP037954.1"/>
</dbReference>
<dbReference type="Proteomes" id="UP000294419">
    <property type="component" value="Chromosome"/>
</dbReference>
<sequence length="219" mass="24902">MKKYSIILLAMILGNLASAQNTYIDPTTTLALKLYSDNLEKEQEKTIEQQTKLQQAQAWVGTQMVVANNIQNKVLKGLSEVSGTLKNGIQVIDIYNEIDRCLQYSGDILTLTKDHPQFAVFGIRTSQKTYEQAIKLTTDVTDSLKPGELNLATAGDRYKLLFSVSQNVIMLKIWLLATKLNIERAIRLGWFQSINPFQGYINTDKSIVENIMWTYKNRF</sequence>
<organism evidence="2 3">
    <name type="scientific">Chryseobacterium salivictor</name>
    <dbReference type="NCBI Taxonomy" id="2547600"/>
    <lineage>
        <taxon>Bacteria</taxon>
        <taxon>Pseudomonadati</taxon>
        <taxon>Bacteroidota</taxon>
        <taxon>Flavobacteriia</taxon>
        <taxon>Flavobacteriales</taxon>
        <taxon>Weeksellaceae</taxon>
        <taxon>Chryseobacterium group</taxon>
        <taxon>Chryseobacterium</taxon>
    </lineage>
</organism>
<evidence type="ECO:0000313" key="2">
    <source>
        <dbReference type="EMBL" id="QBO59537.1"/>
    </source>
</evidence>
<evidence type="ECO:0000313" key="3">
    <source>
        <dbReference type="Proteomes" id="UP000294419"/>
    </source>
</evidence>
<protein>
    <submittedName>
        <fullName evidence="2">Uncharacterized protein</fullName>
    </submittedName>
</protein>
<feature type="chain" id="PRO_5020683315" evidence="1">
    <location>
        <begin position="20"/>
        <end position="219"/>
    </location>
</feature>
<name>A0A4P6ZJ08_9FLAO</name>
<dbReference type="KEGG" id="csal:NBC122_02736"/>
<dbReference type="AlphaFoldDB" id="A0A4P6ZJ08"/>
<dbReference type="EMBL" id="CP037954">
    <property type="protein sequence ID" value="QBO59537.1"/>
    <property type="molecule type" value="Genomic_DNA"/>
</dbReference>
<keyword evidence="1" id="KW-0732">Signal</keyword>
<evidence type="ECO:0000256" key="1">
    <source>
        <dbReference type="SAM" id="SignalP"/>
    </source>
</evidence>
<proteinExistence type="predicted"/>
<accession>A0A4P6ZJ08</accession>
<feature type="signal peptide" evidence="1">
    <location>
        <begin position="1"/>
        <end position="19"/>
    </location>
</feature>
<keyword evidence="3" id="KW-1185">Reference proteome</keyword>
<gene>
    <name evidence="2" type="ORF">NBC122_02736</name>
</gene>
<reference evidence="2 3" key="1">
    <citation type="submission" date="2019-03" db="EMBL/GenBank/DDBJ databases">
        <authorList>
            <person name="Kim H."/>
            <person name="Yu S.-M."/>
        </authorList>
    </citation>
    <scope>NUCLEOTIDE SEQUENCE [LARGE SCALE GENOMIC DNA]</scope>
    <source>
        <strain evidence="2 3">NBC122</strain>
    </source>
</reference>
<dbReference type="OrthoDB" id="1243758at2"/>